<protein>
    <submittedName>
        <fullName evidence="3">HNH endonuclease</fullName>
    </submittedName>
</protein>
<dbReference type="Proteomes" id="UP000501168">
    <property type="component" value="Chromosome"/>
</dbReference>
<name>A0A6G9IB25_9GAMM</name>
<reference evidence="3 4" key="1">
    <citation type="submission" date="2020-03" db="EMBL/GenBank/DDBJ databases">
        <title>Complete genome sequence of Orbus sp. IPMB12 (BCRC 80908).</title>
        <authorList>
            <person name="Lo W.-S."/>
            <person name="Chang T.-H."/>
            <person name="Kuo C.-H."/>
        </authorList>
    </citation>
    <scope>NUCLEOTIDE SEQUENCE [LARGE SCALE GENOMIC DNA]</scope>
    <source>
        <strain evidence="3 4">IPMB12</strain>
    </source>
</reference>
<dbReference type="Gene3D" id="1.10.30.50">
    <property type="match status" value="1"/>
</dbReference>
<gene>
    <name evidence="3" type="ORF">IPMB12_06895</name>
</gene>
<keyword evidence="3" id="KW-0255">Endonuclease</keyword>
<dbReference type="CDD" id="cd00085">
    <property type="entry name" value="HNHc"/>
    <property type="match status" value="1"/>
</dbReference>
<accession>A0A6G9IB25</accession>
<organism evidence="3 4">
    <name type="scientific">Zophobihabitans entericus</name>
    <dbReference type="NCBI Taxonomy" id="1635327"/>
    <lineage>
        <taxon>Bacteria</taxon>
        <taxon>Pseudomonadati</taxon>
        <taxon>Pseudomonadota</taxon>
        <taxon>Gammaproteobacteria</taxon>
        <taxon>Orbales</taxon>
        <taxon>Orbaceae</taxon>
        <taxon>Zophobihabitans</taxon>
    </lineage>
</organism>
<evidence type="ECO:0000313" key="3">
    <source>
        <dbReference type="EMBL" id="QIQ21435.1"/>
    </source>
</evidence>
<feature type="region of interest" description="Disordered" evidence="1">
    <location>
        <begin position="1"/>
        <end position="22"/>
    </location>
</feature>
<keyword evidence="3" id="KW-0540">Nuclease</keyword>
<dbReference type="KEGG" id="orb:IPMB12_06895"/>
<dbReference type="InParanoid" id="A0A6G9IB25"/>
<dbReference type="AlphaFoldDB" id="A0A6G9IB25"/>
<keyword evidence="3" id="KW-0378">Hydrolase</keyword>
<dbReference type="GO" id="GO:0004519">
    <property type="term" value="F:endonuclease activity"/>
    <property type="evidence" value="ECO:0007669"/>
    <property type="project" value="UniProtKB-KW"/>
</dbReference>
<evidence type="ECO:0000313" key="4">
    <source>
        <dbReference type="Proteomes" id="UP000501168"/>
    </source>
</evidence>
<dbReference type="InterPro" id="IPR003615">
    <property type="entry name" value="HNH_nuc"/>
</dbReference>
<dbReference type="RefSeq" id="WP_166916246.1">
    <property type="nucleotide sequence ID" value="NZ_CP050253.1"/>
</dbReference>
<dbReference type="InterPro" id="IPR029471">
    <property type="entry name" value="HNH_5"/>
</dbReference>
<dbReference type="Pfam" id="PF14279">
    <property type="entry name" value="HNH_5"/>
    <property type="match status" value="1"/>
</dbReference>
<feature type="domain" description="HNH endonuclease 5" evidence="2">
    <location>
        <begin position="5"/>
        <end position="40"/>
    </location>
</feature>
<evidence type="ECO:0000256" key="1">
    <source>
        <dbReference type="SAM" id="MobiDB-lite"/>
    </source>
</evidence>
<proteinExistence type="predicted"/>
<keyword evidence="4" id="KW-1185">Reference proteome</keyword>
<dbReference type="EMBL" id="CP050253">
    <property type="protein sequence ID" value="QIQ21435.1"/>
    <property type="molecule type" value="Genomic_DNA"/>
</dbReference>
<sequence length="57" mass="6279">MKLPQKTDWQTDHIDPDSLGGANTVNNGKQLCRACNRELSNIPGGKNYKAINRIIGL</sequence>
<evidence type="ECO:0000259" key="2">
    <source>
        <dbReference type="Pfam" id="PF14279"/>
    </source>
</evidence>